<dbReference type="InterPro" id="IPR013762">
    <property type="entry name" value="Integrase-like_cat_sf"/>
</dbReference>
<feature type="coiled-coil region" evidence="2">
    <location>
        <begin position="51"/>
        <end position="78"/>
    </location>
</feature>
<dbReference type="AlphaFoldDB" id="A0A1M6M449"/>
<reference evidence="5 6" key="1">
    <citation type="submission" date="2016-11" db="EMBL/GenBank/DDBJ databases">
        <authorList>
            <person name="Jaros S."/>
            <person name="Januszkiewicz K."/>
            <person name="Wedrychowicz H."/>
        </authorList>
    </citation>
    <scope>NUCLEOTIDE SEQUENCE [LARGE SCALE GENOMIC DNA]</scope>
    <source>
        <strain evidence="5 6">DSM 26892</strain>
    </source>
</reference>
<proteinExistence type="predicted"/>
<dbReference type="GO" id="GO:0006310">
    <property type="term" value="P:DNA recombination"/>
    <property type="evidence" value="ECO:0007669"/>
    <property type="project" value="UniProtKB-KW"/>
</dbReference>
<dbReference type="InterPro" id="IPR011010">
    <property type="entry name" value="DNA_brk_join_enz"/>
</dbReference>
<accession>A0A1M6M449</accession>
<dbReference type="Gene3D" id="1.10.443.10">
    <property type="entry name" value="Intergrase catalytic core"/>
    <property type="match status" value="1"/>
</dbReference>
<organism evidence="5 6">
    <name type="scientific">Palleronia salina</name>
    <dbReference type="NCBI Taxonomy" id="313368"/>
    <lineage>
        <taxon>Bacteria</taxon>
        <taxon>Pseudomonadati</taxon>
        <taxon>Pseudomonadota</taxon>
        <taxon>Alphaproteobacteria</taxon>
        <taxon>Rhodobacterales</taxon>
        <taxon>Roseobacteraceae</taxon>
        <taxon>Palleronia</taxon>
    </lineage>
</organism>
<dbReference type="GO" id="GO:0015074">
    <property type="term" value="P:DNA integration"/>
    <property type="evidence" value="ECO:0007669"/>
    <property type="project" value="InterPro"/>
</dbReference>
<evidence type="ECO:0000256" key="1">
    <source>
        <dbReference type="ARBA" id="ARBA00023172"/>
    </source>
</evidence>
<dbReference type="RefSeq" id="WP_073130442.1">
    <property type="nucleotide sequence ID" value="NZ_FQZA01000020.1"/>
</dbReference>
<dbReference type="SUPFAM" id="SSF56349">
    <property type="entry name" value="DNA breaking-rejoining enzymes"/>
    <property type="match status" value="1"/>
</dbReference>
<dbReference type="EMBL" id="FQZA01000020">
    <property type="protein sequence ID" value="SHJ78222.1"/>
    <property type="molecule type" value="Genomic_DNA"/>
</dbReference>
<dbReference type="STRING" id="313368.SAMN04488012_1202"/>
<feature type="region of interest" description="Disordered" evidence="3">
    <location>
        <begin position="294"/>
        <end position="313"/>
    </location>
</feature>
<evidence type="ECO:0000313" key="6">
    <source>
        <dbReference type="Proteomes" id="UP000184040"/>
    </source>
</evidence>
<feature type="domain" description="Tyr recombinase" evidence="4">
    <location>
        <begin position="315"/>
        <end position="525"/>
    </location>
</feature>
<evidence type="ECO:0000256" key="2">
    <source>
        <dbReference type="SAM" id="Coils"/>
    </source>
</evidence>
<evidence type="ECO:0000256" key="3">
    <source>
        <dbReference type="SAM" id="MobiDB-lite"/>
    </source>
</evidence>
<dbReference type="GO" id="GO:0003677">
    <property type="term" value="F:DNA binding"/>
    <property type="evidence" value="ECO:0007669"/>
    <property type="project" value="InterPro"/>
</dbReference>
<evidence type="ECO:0000313" key="5">
    <source>
        <dbReference type="EMBL" id="SHJ78222.1"/>
    </source>
</evidence>
<keyword evidence="1" id="KW-0233">DNA recombination</keyword>
<dbReference type="InterPro" id="IPR002104">
    <property type="entry name" value="Integrase_catalytic"/>
</dbReference>
<dbReference type="CDD" id="cd01184">
    <property type="entry name" value="INT_C_like_1"/>
    <property type="match status" value="1"/>
</dbReference>
<protein>
    <submittedName>
        <fullName evidence="5">Phage integrase family protein</fullName>
    </submittedName>
</protein>
<keyword evidence="2" id="KW-0175">Coiled coil</keyword>
<gene>
    <name evidence="5" type="ORF">SAMN04488012_1202</name>
</gene>
<keyword evidence="6" id="KW-1185">Reference proteome</keyword>
<dbReference type="PROSITE" id="PS51898">
    <property type="entry name" value="TYR_RECOMBINASE"/>
    <property type="match status" value="1"/>
</dbReference>
<name>A0A1M6M449_9RHOB</name>
<evidence type="ECO:0000259" key="4">
    <source>
        <dbReference type="PROSITE" id="PS51898"/>
    </source>
</evidence>
<dbReference type="Proteomes" id="UP000184040">
    <property type="component" value="Unassembled WGS sequence"/>
</dbReference>
<dbReference type="Pfam" id="PF00589">
    <property type="entry name" value="Phage_integrase"/>
    <property type="match status" value="1"/>
</dbReference>
<sequence length="532" mass="59999">MSLPKVPGTKVRGTTYHLNLPIPKTVQNLHPKHPTGIMRGTLKTSDPKEAAREVNERRAILERQVKEAKRLADRERLLGTLGQEDRDLLTEIGGPEKLLEELRSLRKQAAFAMAGSGADLDLIEETEEVDHRVMRQARAEEQAVLTGHLTAISGEVRPLKRMAKEMAEDVENGPAGFDEGTIGVREAAEKLADAKKYTVQNRESLMHTARRWIEAHGDIPIEKWTRGHLDQFDELLTRLPSSTSKKIRALPIREAVRAAHRDGLDTIVFKTRKRFSDHMKAIAKAAVNRGDMPADPFAGYAPRGEKKRHSERNKDKTVAYTRDEVGRILDYTTEKYSADVLDYWMPILAAYTGARLEELAQLMVSNVRVVGNIHVLDITDMDETQKVKNQHSLRVVPIPSIVVEMGFLQYVDQRRAAGGRMLFIEDHTNNKKVTVRREVPPNKRGRYGASYGSRFSRHVRKPLELTTPGMKFHSLRHSWTDAARRAKIDAETRRLIAGRLDNEDVTEAGYGGDDLLSEKLDALDKVAAFVRS</sequence>